<keyword evidence="2" id="KW-0560">Oxidoreductase</keyword>
<accession>A0A6J4TKH1</accession>
<feature type="non-terminal residue" evidence="2">
    <location>
        <position position="1"/>
    </location>
</feature>
<protein>
    <submittedName>
        <fullName evidence="2">3-oxoacyl-[acyl-carrier protein] reductase</fullName>
        <ecNumber evidence="2">1.1.1.100</ecNumber>
    </submittedName>
</protein>
<feature type="compositionally biased region" description="Basic and acidic residues" evidence="1">
    <location>
        <begin position="103"/>
        <end position="121"/>
    </location>
</feature>
<reference evidence="2" key="1">
    <citation type="submission" date="2020-02" db="EMBL/GenBank/DDBJ databases">
        <authorList>
            <person name="Meier V. D."/>
        </authorList>
    </citation>
    <scope>NUCLEOTIDE SEQUENCE</scope>
    <source>
        <strain evidence="2">AVDCRST_MAG05</strain>
    </source>
</reference>
<dbReference type="EMBL" id="CADCVM010000436">
    <property type="protein sequence ID" value="CAA9525867.1"/>
    <property type="molecule type" value="Genomic_DNA"/>
</dbReference>
<name>A0A6J4TKH1_9ACTN</name>
<sequence length="121" mass="13325">RLIVRQAAHRQPAPLQHLPRGPRRPRQEPRPGARPRQHPRKHLGPGPHPHRPHGVRGRRPGRVPGRPRRGDKGRVRLPDTARALRHARGVRAGGGLSRLAGQRLRDGAGRPGRRGDGPGAL</sequence>
<dbReference type="GO" id="GO:0004316">
    <property type="term" value="F:3-oxoacyl-[acyl-carrier-protein] reductase (NADPH) activity"/>
    <property type="evidence" value="ECO:0007669"/>
    <property type="project" value="UniProtKB-EC"/>
</dbReference>
<feature type="compositionally biased region" description="Basic and acidic residues" evidence="1">
    <location>
        <begin position="68"/>
        <end position="79"/>
    </location>
</feature>
<organism evidence="2">
    <name type="scientific">uncultured Rubrobacteraceae bacterium</name>
    <dbReference type="NCBI Taxonomy" id="349277"/>
    <lineage>
        <taxon>Bacteria</taxon>
        <taxon>Bacillati</taxon>
        <taxon>Actinomycetota</taxon>
        <taxon>Rubrobacteria</taxon>
        <taxon>Rubrobacterales</taxon>
        <taxon>Rubrobacteraceae</taxon>
        <taxon>environmental samples</taxon>
    </lineage>
</organism>
<feature type="compositionally biased region" description="Basic residues" evidence="1">
    <location>
        <begin position="33"/>
        <end position="67"/>
    </location>
</feature>
<proteinExistence type="predicted"/>
<evidence type="ECO:0000256" key="1">
    <source>
        <dbReference type="SAM" id="MobiDB-lite"/>
    </source>
</evidence>
<gene>
    <name evidence="2" type="ORF">AVDCRST_MAG05-3968</name>
</gene>
<evidence type="ECO:0000313" key="2">
    <source>
        <dbReference type="EMBL" id="CAA9525867.1"/>
    </source>
</evidence>
<feature type="region of interest" description="Disordered" evidence="1">
    <location>
        <begin position="1"/>
        <end position="121"/>
    </location>
</feature>
<feature type="non-terminal residue" evidence="2">
    <location>
        <position position="121"/>
    </location>
</feature>
<dbReference type="AlphaFoldDB" id="A0A6J4TKH1"/>
<dbReference type="EC" id="1.1.1.100" evidence="2"/>